<dbReference type="EMBL" id="VMKJ01000005">
    <property type="protein sequence ID" value="TVO38503.1"/>
    <property type="molecule type" value="Genomic_DNA"/>
</dbReference>
<dbReference type="InterPro" id="IPR036291">
    <property type="entry name" value="NAD(P)-bd_dom_sf"/>
</dbReference>
<evidence type="ECO:0000256" key="2">
    <source>
        <dbReference type="ARBA" id="ARBA00023002"/>
    </source>
</evidence>
<evidence type="ECO:0000259" key="5">
    <source>
        <dbReference type="Pfam" id="PF00389"/>
    </source>
</evidence>
<gene>
    <name evidence="7" type="ORF">FOF44_03975</name>
</gene>
<evidence type="ECO:0000256" key="4">
    <source>
        <dbReference type="RuleBase" id="RU003719"/>
    </source>
</evidence>
<evidence type="ECO:0000259" key="6">
    <source>
        <dbReference type="Pfam" id="PF02826"/>
    </source>
</evidence>
<keyword evidence="2 4" id="KW-0560">Oxidoreductase</keyword>
<dbReference type="OrthoDB" id="9805416at2"/>
<dbReference type="GO" id="GO:0016616">
    <property type="term" value="F:oxidoreductase activity, acting on the CH-OH group of donors, NAD or NADP as acceptor"/>
    <property type="evidence" value="ECO:0007669"/>
    <property type="project" value="InterPro"/>
</dbReference>
<dbReference type="Proteomes" id="UP000319828">
    <property type="component" value="Unassembled WGS sequence"/>
</dbReference>
<dbReference type="PROSITE" id="PS00671">
    <property type="entry name" value="D_2_HYDROXYACID_DH_3"/>
    <property type="match status" value="1"/>
</dbReference>
<protein>
    <submittedName>
        <fullName evidence="7">D-2-hydroxyacid dehydrogenase</fullName>
    </submittedName>
</protein>
<dbReference type="Pfam" id="PF02826">
    <property type="entry name" value="2-Hacid_dh_C"/>
    <property type="match status" value="1"/>
</dbReference>
<comment type="caution">
    <text evidence="7">The sequence shown here is derived from an EMBL/GenBank/DDBJ whole genome shotgun (WGS) entry which is preliminary data.</text>
</comment>
<dbReference type="Gene3D" id="3.40.50.720">
    <property type="entry name" value="NAD(P)-binding Rossmann-like Domain"/>
    <property type="match status" value="2"/>
</dbReference>
<dbReference type="RefSeq" id="WP_144387536.1">
    <property type="nucleotide sequence ID" value="NZ_CANNCB010000002.1"/>
</dbReference>
<evidence type="ECO:0000256" key="1">
    <source>
        <dbReference type="ARBA" id="ARBA00005854"/>
    </source>
</evidence>
<reference evidence="7 8" key="1">
    <citation type="submission" date="2019-07" db="EMBL/GenBank/DDBJ databases">
        <title>The draft genome sequence of Vibrio algivorus M1486.</title>
        <authorList>
            <person name="Meng X."/>
        </authorList>
    </citation>
    <scope>NUCLEOTIDE SEQUENCE [LARGE SCALE GENOMIC DNA]</scope>
    <source>
        <strain evidence="7 8">M1486</strain>
    </source>
</reference>
<evidence type="ECO:0000313" key="8">
    <source>
        <dbReference type="Proteomes" id="UP000319828"/>
    </source>
</evidence>
<dbReference type="InterPro" id="IPR006139">
    <property type="entry name" value="D-isomer_2_OHA_DH_cat_dom"/>
</dbReference>
<organism evidence="7 8">
    <name type="scientific">Vibrio algivorus</name>
    <dbReference type="NCBI Taxonomy" id="1667024"/>
    <lineage>
        <taxon>Bacteria</taxon>
        <taxon>Pseudomonadati</taxon>
        <taxon>Pseudomonadota</taxon>
        <taxon>Gammaproteobacteria</taxon>
        <taxon>Vibrionales</taxon>
        <taxon>Vibrionaceae</taxon>
        <taxon>Vibrio</taxon>
    </lineage>
</organism>
<dbReference type="PANTHER" id="PTHR43761:SF1">
    <property type="entry name" value="D-ISOMER SPECIFIC 2-HYDROXYACID DEHYDROGENASE CATALYTIC DOMAIN-CONTAINING PROTEIN-RELATED"/>
    <property type="match status" value="1"/>
</dbReference>
<comment type="similarity">
    <text evidence="1 4">Belongs to the D-isomer specific 2-hydroxyacid dehydrogenase family.</text>
</comment>
<dbReference type="SUPFAM" id="SSF51735">
    <property type="entry name" value="NAD(P)-binding Rossmann-fold domains"/>
    <property type="match status" value="1"/>
</dbReference>
<feature type="domain" description="D-isomer specific 2-hydroxyacid dehydrogenase catalytic" evidence="5">
    <location>
        <begin position="36"/>
        <end position="325"/>
    </location>
</feature>
<name>A0A557PCW3_9VIBR</name>
<dbReference type="CDD" id="cd12162">
    <property type="entry name" value="2-Hacid_dh_4"/>
    <property type="match status" value="1"/>
</dbReference>
<dbReference type="AlphaFoldDB" id="A0A557PCW3"/>
<dbReference type="PANTHER" id="PTHR43761">
    <property type="entry name" value="D-ISOMER SPECIFIC 2-HYDROXYACID DEHYDROGENASE FAMILY PROTEIN (AFU_ORTHOLOGUE AFUA_1G13630)"/>
    <property type="match status" value="1"/>
</dbReference>
<dbReference type="InterPro" id="IPR006140">
    <property type="entry name" value="D-isomer_DH_NAD-bd"/>
</dbReference>
<evidence type="ECO:0000313" key="7">
    <source>
        <dbReference type="EMBL" id="TVO38503.1"/>
    </source>
</evidence>
<accession>A0A557PCW3</accession>
<sequence length="328" mass="35631">MPIPPTHLSSKPTVVFLDHATIPEHITVPNLTFEHQWQQFDLTPVEKVVERIASADIVITNKVQLTADILDQAPKLKLIAVAATGTNNVDLDYCREHGIVVTNVQGYGTRSVPEHVVAMMFALKRNLVGYHQDIAAGEWQKQKQFCFFTHPITDVADSTIGIIGSGSLGQAVGVLAKAIGMRVVFAERKGVKPARPGYMAFDKVIETADVLTLHCPLTDDTQDLIAMPELAAMKPSAILINAGRGGLVNESDLVEALKTKQIAGAGCDVFSKEPADESNPLIANMDLPNLLLTPHVAWGSHSSIQALCNILMDNIEKYQQGVEQNRVC</sequence>
<dbReference type="InterPro" id="IPR050418">
    <property type="entry name" value="D-iso_2-hydroxyacid_DH_PdxB"/>
</dbReference>
<keyword evidence="3" id="KW-0520">NAD</keyword>
<dbReference type="GO" id="GO:0051287">
    <property type="term" value="F:NAD binding"/>
    <property type="evidence" value="ECO:0007669"/>
    <property type="project" value="InterPro"/>
</dbReference>
<dbReference type="Pfam" id="PF00389">
    <property type="entry name" value="2-Hacid_dh"/>
    <property type="match status" value="1"/>
</dbReference>
<feature type="domain" description="D-isomer specific 2-hydroxyacid dehydrogenase NAD-binding" evidence="6">
    <location>
        <begin position="117"/>
        <end position="297"/>
    </location>
</feature>
<dbReference type="SUPFAM" id="SSF52283">
    <property type="entry name" value="Formate/glycerate dehydrogenase catalytic domain-like"/>
    <property type="match status" value="1"/>
</dbReference>
<dbReference type="InterPro" id="IPR029753">
    <property type="entry name" value="D-isomer_DH_CS"/>
</dbReference>
<evidence type="ECO:0000256" key="3">
    <source>
        <dbReference type="ARBA" id="ARBA00023027"/>
    </source>
</evidence>
<proteinExistence type="inferred from homology"/>